<feature type="compositionally biased region" description="Basic and acidic residues" evidence="1">
    <location>
        <begin position="211"/>
        <end position="222"/>
    </location>
</feature>
<dbReference type="AlphaFoldDB" id="A0A6G1J616"/>
<organism evidence="2 3">
    <name type="scientific">Lentithecium fluviatile CBS 122367</name>
    <dbReference type="NCBI Taxonomy" id="1168545"/>
    <lineage>
        <taxon>Eukaryota</taxon>
        <taxon>Fungi</taxon>
        <taxon>Dikarya</taxon>
        <taxon>Ascomycota</taxon>
        <taxon>Pezizomycotina</taxon>
        <taxon>Dothideomycetes</taxon>
        <taxon>Pleosporomycetidae</taxon>
        <taxon>Pleosporales</taxon>
        <taxon>Massarineae</taxon>
        <taxon>Lentitheciaceae</taxon>
        <taxon>Lentithecium</taxon>
    </lineage>
</organism>
<evidence type="ECO:0000313" key="2">
    <source>
        <dbReference type="EMBL" id="KAF2685858.1"/>
    </source>
</evidence>
<name>A0A6G1J616_9PLEO</name>
<evidence type="ECO:0000313" key="3">
    <source>
        <dbReference type="Proteomes" id="UP000799291"/>
    </source>
</evidence>
<evidence type="ECO:0000256" key="1">
    <source>
        <dbReference type="SAM" id="MobiDB-lite"/>
    </source>
</evidence>
<keyword evidence="3" id="KW-1185">Reference proteome</keyword>
<gene>
    <name evidence="2" type="ORF">K458DRAFT_449683</name>
</gene>
<dbReference type="EMBL" id="MU005578">
    <property type="protein sequence ID" value="KAF2685858.1"/>
    <property type="molecule type" value="Genomic_DNA"/>
</dbReference>
<dbReference type="Proteomes" id="UP000799291">
    <property type="component" value="Unassembled WGS sequence"/>
</dbReference>
<proteinExistence type="predicted"/>
<feature type="region of interest" description="Disordered" evidence="1">
    <location>
        <begin position="211"/>
        <end position="233"/>
    </location>
</feature>
<reference evidence="2" key="1">
    <citation type="journal article" date="2020" name="Stud. Mycol.">
        <title>101 Dothideomycetes genomes: a test case for predicting lifestyles and emergence of pathogens.</title>
        <authorList>
            <person name="Haridas S."/>
            <person name="Albert R."/>
            <person name="Binder M."/>
            <person name="Bloem J."/>
            <person name="Labutti K."/>
            <person name="Salamov A."/>
            <person name="Andreopoulos B."/>
            <person name="Baker S."/>
            <person name="Barry K."/>
            <person name="Bills G."/>
            <person name="Bluhm B."/>
            <person name="Cannon C."/>
            <person name="Castanera R."/>
            <person name="Culley D."/>
            <person name="Daum C."/>
            <person name="Ezra D."/>
            <person name="Gonzalez J."/>
            <person name="Henrissat B."/>
            <person name="Kuo A."/>
            <person name="Liang C."/>
            <person name="Lipzen A."/>
            <person name="Lutzoni F."/>
            <person name="Magnuson J."/>
            <person name="Mondo S."/>
            <person name="Nolan M."/>
            <person name="Ohm R."/>
            <person name="Pangilinan J."/>
            <person name="Park H.-J."/>
            <person name="Ramirez L."/>
            <person name="Alfaro M."/>
            <person name="Sun H."/>
            <person name="Tritt A."/>
            <person name="Yoshinaga Y."/>
            <person name="Zwiers L.-H."/>
            <person name="Turgeon B."/>
            <person name="Goodwin S."/>
            <person name="Spatafora J."/>
            <person name="Crous P."/>
            <person name="Grigoriev I."/>
        </authorList>
    </citation>
    <scope>NUCLEOTIDE SEQUENCE</scope>
    <source>
        <strain evidence="2">CBS 122367</strain>
    </source>
</reference>
<protein>
    <submittedName>
        <fullName evidence="2">Uncharacterized protein</fullName>
    </submittedName>
</protein>
<sequence length="279" mass="31122">MQNWVVISSCLTHLSAEATDGTPPYNPKLSTPAFNWSILPPVTAAHPQPQSSREWVPKLVDEVYCSECVPQRTGAENPYFPSLKEMRQLGILDKPASAKVCKNEAEVTVRGKGWEEFWLLGAETPSSTSPPEPNTWTFKFGESKLSASAAAAKVQDCQPPPAPYPPNTPDILEWQAVVDELPPLTRQTEPAALATQMNCLCLASHDELQSYKSPERKQRPSEIEIPPPPRECDPDNVFIGEKDEFTWDMSTPSEEYAAAMAGNIQFQMRRRKIRVRKVS</sequence>
<accession>A0A6G1J616</accession>